<keyword evidence="7 10" id="KW-0862">Zinc</keyword>
<keyword evidence="4 10" id="KW-0699">rRNA-binding</keyword>
<dbReference type="SUPFAM" id="SSF50249">
    <property type="entry name" value="Nucleic acid-binding proteins"/>
    <property type="match status" value="1"/>
</dbReference>
<dbReference type="Gene3D" id="1.10.40.50">
    <property type="entry name" value="Probable gtpase engc, domain 3"/>
    <property type="match status" value="1"/>
</dbReference>
<dbReference type="Pfam" id="PF16745">
    <property type="entry name" value="RsgA_N"/>
    <property type="match status" value="1"/>
</dbReference>
<dbReference type="GO" id="GO:0019843">
    <property type="term" value="F:rRNA binding"/>
    <property type="evidence" value="ECO:0007669"/>
    <property type="project" value="UniProtKB-KW"/>
</dbReference>
<protein>
    <recommendedName>
        <fullName evidence="10">Small ribosomal subunit biogenesis GTPase RsgA</fullName>
        <ecNumber evidence="10">3.6.1.-</ecNumber>
    </recommendedName>
</protein>
<keyword evidence="3 10" id="KW-0479">Metal-binding</keyword>
<gene>
    <name evidence="10 13" type="primary">rsgA</name>
    <name evidence="13" type="ordered locus">MPUT_0217</name>
</gene>
<feature type="binding site" evidence="10">
    <location>
        <position position="255"/>
    </location>
    <ligand>
        <name>Zn(2+)</name>
        <dbReference type="ChEBI" id="CHEBI:29105"/>
    </ligand>
</feature>
<name>A0A7U3ZSA4_MYCPK</name>
<dbReference type="PROSITE" id="PS50936">
    <property type="entry name" value="ENGC_GTPASE"/>
    <property type="match status" value="1"/>
</dbReference>
<evidence type="ECO:0000256" key="6">
    <source>
        <dbReference type="ARBA" id="ARBA00022801"/>
    </source>
</evidence>
<dbReference type="Proteomes" id="UP000008907">
    <property type="component" value="Chromosome"/>
</dbReference>
<dbReference type="EMBL" id="CP003021">
    <property type="protein sequence ID" value="AEM68608.1"/>
    <property type="molecule type" value="Genomic_DNA"/>
</dbReference>
<dbReference type="GO" id="GO:0005525">
    <property type="term" value="F:GTP binding"/>
    <property type="evidence" value="ECO:0007669"/>
    <property type="project" value="UniProtKB-UniRule"/>
</dbReference>
<comment type="similarity">
    <text evidence="10">Belongs to the TRAFAC class YlqF/YawG GTPase family. RsgA subfamily.</text>
</comment>
<dbReference type="GO" id="GO:0003924">
    <property type="term" value="F:GTPase activity"/>
    <property type="evidence" value="ECO:0007669"/>
    <property type="project" value="UniProtKB-UniRule"/>
</dbReference>
<keyword evidence="9 10" id="KW-0342">GTP-binding</keyword>
<evidence type="ECO:0000259" key="11">
    <source>
        <dbReference type="PROSITE" id="PS50936"/>
    </source>
</evidence>
<feature type="binding site" evidence="10">
    <location>
        <position position="260"/>
    </location>
    <ligand>
        <name>Zn(2+)</name>
        <dbReference type="ChEBI" id="CHEBI:29105"/>
    </ligand>
</feature>
<feature type="binding site" evidence="10">
    <location>
        <position position="262"/>
    </location>
    <ligand>
        <name>Zn(2+)</name>
        <dbReference type="ChEBI" id="CHEBI:29105"/>
    </ligand>
</feature>
<comment type="function">
    <text evidence="10">One of several proteins that assist in the late maturation steps of the functional core of the 30S ribosomal subunit. Helps release RbfA from mature subunits. May play a role in the assembly of ribosomal proteins into the subunit. Circularly permuted GTPase that catalyzes slow GTP hydrolysis, GTPase activity is stimulated by the 30S ribosomal subunit.</text>
</comment>
<dbReference type="InterPro" id="IPR031944">
    <property type="entry name" value="RsgA_N"/>
</dbReference>
<dbReference type="HAMAP" id="MF_01820">
    <property type="entry name" value="GTPase_RsgA"/>
    <property type="match status" value="1"/>
</dbReference>
<dbReference type="CDD" id="cd01854">
    <property type="entry name" value="YjeQ_EngC"/>
    <property type="match status" value="1"/>
</dbReference>
<dbReference type="InterPro" id="IPR004881">
    <property type="entry name" value="Ribosome_biogen_GTPase_RsgA"/>
</dbReference>
<evidence type="ECO:0000256" key="4">
    <source>
        <dbReference type="ARBA" id="ARBA00022730"/>
    </source>
</evidence>
<sequence>MQGIIIKKDSVESYVFCIQDKQTYKVHAKGNIKKDLKPKVGDNVEFELLDDGYGYIVKINQRKNQLDRPKIANVDQVLVVTALYEPLFASFLLNKYIMMLETEKIKPILIFTKIDLLKKTSYFDQVMHKINWYQKMNYDVLIINNKDSKENKQEVLGKLKQSLENKISVFTGQTGAGKSTTLNNFLPIKDQIKTNEISKNLNRGRHTTTSIQLYYLDDDIFIADTPGFSAFDLNNIDIEHILYSWEVFRPYLNKCKFIDCSHTHELNCAVKQAVENHLVPSFIYNDYVKVFIEMKQRKENKY</sequence>
<evidence type="ECO:0000256" key="9">
    <source>
        <dbReference type="ARBA" id="ARBA00023134"/>
    </source>
</evidence>
<evidence type="ECO:0000313" key="13">
    <source>
        <dbReference type="EMBL" id="AEM68608.1"/>
    </source>
</evidence>
<dbReference type="Gene3D" id="2.40.50.140">
    <property type="entry name" value="Nucleic acid-binding proteins"/>
    <property type="match status" value="1"/>
</dbReference>
<dbReference type="InterPro" id="IPR027417">
    <property type="entry name" value="P-loop_NTPase"/>
</dbReference>
<feature type="binding site" evidence="10">
    <location>
        <begin position="112"/>
        <end position="115"/>
    </location>
    <ligand>
        <name>GTP</name>
        <dbReference type="ChEBI" id="CHEBI:37565"/>
    </ligand>
</feature>
<evidence type="ECO:0000256" key="10">
    <source>
        <dbReference type="HAMAP-Rule" id="MF_01820"/>
    </source>
</evidence>
<dbReference type="GO" id="GO:0005737">
    <property type="term" value="C:cytoplasm"/>
    <property type="evidence" value="ECO:0007669"/>
    <property type="project" value="UniProtKB-SubCell"/>
</dbReference>
<dbReference type="PROSITE" id="PS51721">
    <property type="entry name" value="G_CP"/>
    <property type="match status" value="1"/>
</dbReference>
<comment type="subunit">
    <text evidence="10">Monomer. Associates with 30S ribosomal subunit, binds 16S rRNA.</text>
</comment>
<evidence type="ECO:0000256" key="7">
    <source>
        <dbReference type="ARBA" id="ARBA00022833"/>
    </source>
</evidence>
<keyword evidence="2 10" id="KW-0690">Ribosome biogenesis</keyword>
<feature type="domain" description="CP-type G" evidence="12">
    <location>
        <begin position="63"/>
        <end position="231"/>
    </location>
</feature>
<comment type="cofactor">
    <cofactor evidence="10">
        <name>Zn(2+)</name>
        <dbReference type="ChEBI" id="CHEBI:29105"/>
    </cofactor>
    <text evidence="10">Binds 1 zinc ion per subunit.</text>
</comment>
<dbReference type="InterPro" id="IPR030378">
    <property type="entry name" value="G_CP_dom"/>
</dbReference>
<evidence type="ECO:0000313" key="14">
    <source>
        <dbReference type="Proteomes" id="UP000008907"/>
    </source>
</evidence>
<evidence type="ECO:0000256" key="2">
    <source>
        <dbReference type="ARBA" id="ARBA00022517"/>
    </source>
</evidence>
<evidence type="ECO:0000256" key="1">
    <source>
        <dbReference type="ARBA" id="ARBA00022490"/>
    </source>
</evidence>
<feature type="binding site" evidence="10">
    <location>
        <position position="268"/>
    </location>
    <ligand>
        <name>Zn(2+)</name>
        <dbReference type="ChEBI" id="CHEBI:29105"/>
    </ligand>
</feature>
<organism evidence="13 14">
    <name type="scientific">Mycoplasma putrefaciens (strain ATCC 15718 / NCTC 10155 / C30 KS-1 / KS-1)</name>
    <dbReference type="NCBI Taxonomy" id="743965"/>
    <lineage>
        <taxon>Bacteria</taxon>
        <taxon>Bacillati</taxon>
        <taxon>Mycoplasmatota</taxon>
        <taxon>Mollicutes</taxon>
        <taxon>Mycoplasmataceae</taxon>
        <taxon>Mycoplasma</taxon>
    </lineage>
</organism>
<dbReference type="SUPFAM" id="SSF52540">
    <property type="entry name" value="P-loop containing nucleoside triphosphate hydrolases"/>
    <property type="match status" value="1"/>
</dbReference>
<feature type="domain" description="EngC GTPase" evidence="11">
    <location>
        <begin position="72"/>
        <end position="229"/>
    </location>
</feature>
<evidence type="ECO:0000256" key="3">
    <source>
        <dbReference type="ARBA" id="ARBA00022723"/>
    </source>
</evidence>
<dbReference type="GO" id="GO:0042274">
    <property type="term" value="P:ribosomal small subunit biogenesis"/>
    <property type="evidence" value="ECO:0007669"/>
    <property type="project" value="UniProtKB-UniRule"/>
</dbReference>
<dbReference type="AlphaFoldDB" id="A0A7U3ZSA4"/>
<keyword evidence="1 10" id="KW-0963">Cytoplasm</keyword>
<accession>A0A7U3ZSA4</accession>
<dbReference type="GO" id="GO:0046872">
    <property type="term" value="F:metal ion binding"/>
    <property type="evidence" value="ECO:0007669"/>
    <property type="project" value="UniProtKB-KW"/>
</dbReference>
<keyword evidence="5 10" id="KW-0547">Nucleotide-binding</keyword>
<dbReference type="Pfam" id="PF03193">
    <property type="entry name" value="RsgA_GTPase"/>
    <property type="match status" value="1"/>
</dbReference>
<dbReference type="EC" id="3.6.1.-" evidence="10"/>
<dbReference type="KEGG" id="mpf:MPUT_0217"/>
<dbReference type="Gene3D" id="3.40.50.300">
    <property type="entry name" value="P-loop containing nucleotide triphosphate hydrolases"/>
    <property type="match status" value="1"/>
</dbReference>
<evidence type="ECO:0000256" key="5">
    <source>
        <dbReference type="ARBA" id="ARBA00022741"/>
    </source>
</evidence>
<comment type="subcellular location">
    <subcellularLocation>
        <location evidence="10">Cytoplasm</location>
    </subcellularLocation>
</comment>
<dbReference type="NCBIfam" id="TIGR00157">
    <property type="entry name" value="ribosome small subunit-dependent GTPase A"/>
    <property type="match status" value="1"/>
</dbReference>
<proteinExistence type="inferred from homology"/>
<reference evidence="13 14" key="1">
    <citation type="journal article" date="2011" name="J. Bacteriol.">
        <title>Genome Sequence of Mycoplasma putrefaciens Type Strain KS1.</title>
        <authorList>
            <person name="Calcutt M.J."/>
            <person name="Foecking M.F."/>
        </authorList>
    </citation>
    <scope>NUCLEOTIDE SEQUENCE [LARGE SCALE GENOMIC DNA]</scope>
    <source>
        <strain evidence="14">ATCC 15718 / NCTC 10155 / C30 KS-1 / KS-1</strain>
    </source>
</reference>
<dbReference type="PANTHER" id="PTHR32120:SF11">
    <property type="entry name" value="SMALL RIBOSOMAL SUBUNIT BIOGENESIS GTPASE RSGA 1, MITOCHONDRIAL-RELATED"/>
    <property type="match status" value="1"/>
</dbReference>
<dbReference type="PANTHER" id="PTHR32120">
    <property type="entry name" value="SMALL RIBOSOMAL SUBUNIT BIOGENESIS GTPASE RSGA"/>
    <property type="match status" value="1"/>
</dbReference>
<feature type="binding site" evidence="10">
    <location>
        <begin position="172"/>
        <end position="180"/>
    </location>
    <ligand>
        <name>GTP</name>
        <dbReference type="ChEBI" id="CHEBI:37565"/>
    </ligand>
</feature>
<keyword evidence="8 10" id="KW-0694">RNA-binding</keyword>
<dbReference type="InterPro" id="IPR012340">
    <property type="entry name" value="NA-bd_OB-fold"/>
</dbReference>
<keyword evidence="6 10" id="KW-0378">Hydrolase</keyword>
<evidence type="ECO:0000259" key="12">
    <source>
        <dbReference type="PROSITE" id="PS51721"/>
    </source>
</evidence>
<dbReference type="InterPro" id="IPR010914">
    <property type="entry name" value="RsgA_GTPase_dom"/>
</dbReference>
<evidence type="ECO:0000256" key="8">
    <source>
        <dbReference type="ARBA" id="ARBA00022884"/>
    </source>
</evidence>
<dbReference type="RefSeq" id="WP_014034964.1">
    <property type="nucleotide sequence ID" value="NC_015946.1"/>
</dbReference>